<reference evidence="1" key="1">
    <citation type="submission" date="2022-10" db="EMBL/GenBank/DDBJ databases">
        <authorList>
            <person name="Chen Y."/>
            <person name="Dougan E. K."/>
            <person name="Chan C."/>
            <person name="Rhodes N."/>
            <person name="Thang M."/>
        </authorList>
    </citation>
    <scope>NUCLEOTIDE SEQUENCE</scope>
</reference>
<reference evidence="2" key="2">
    <citation type="submission" date="2024-04" db="EMBL/GenBank/DDBJ databases">
        <authorList>
            <person name="Chen Y."/>
            <person name="Shah S."/>
            <person name="Dougan E. K."/>
            <person name="Thang M."/>
            <person name="Chan C."/>
        </authorList>
    </citation>
    <scope>NUCLEOTIDE SEQUENCE [LARGE SCALE GENOMIC DNA]</scope>
</reference>
<feature type="non-terminal residue" evidence="1">
    <location>
        <position position="1"/>
    </location>
</feature>
<evidence type="ECO:0000313" key="2">
    <source>
        <dbReference type="EMBL" id="CAL1139594.1"/>
    </source>
</evidence>
<organism evidence="1">
    <name type="scientific">Cladocopium goreaui</name>
    <dbReference type="NCBI Taxonomy" id="2562237"/>
    <lineage>
        <taxon>Eukaryota</taxon>
        <taxon>Sar</taxon>
        <taxon>Alveolata</taxon>
        <taxon>Dinophyceae</taxon>
        <taxon>Suessiales</taxon>
        <taxon>Symbiodiniaceae</taxon>
        <taxon>Cladocopium</taxon>
    </lineage>
</organism>
<evidence type="ECO:0000313" key="4">
    <source>
        <dbReference type="Proteomes" id="UP001152797"/>
    </source>
</evidence>
<dbReference type="OrthoDB" id="444811at2759"/>
<name>A0A9P1C711_9DINO</name>
<keyword evidence="3" id="KW-0540">Nuclease</keyword>
<keyword evidence="4" id="KW-1185">Reference proteome</keyword>
<gene>
    <name evidence="1" type="ORF">C1SCF055_LOCUS13588</name>
</gene>
<dbReference type="EMBL" id="CAMXCT030001059">
    <property type="protein sequence ID" value="CAL4773531.1"/>
    <property type="molecule type" value="Genomic_DNA"/>
</dbReference>
<dbReference type="AlphaFoldDB" id="A0A9P1C711"/>
<comment type="caution">
    <text evidence="1">The sequence shown here is derived from an EMBL/GenBank/DDBJ whole genome shotgun (WGS) entry which is preliminary data.</text>
</comment>
<accession>A0A9P1C711</accession>
<evidence type="ECO:0000313" key="1">
    <source>
        <dbReference type="EMBL" id="CAI3986219.1"/>
    </source>
</evidence>
<sequence>CSSLFFYVPFRRPLKLVLGGWRCVFAPRMVQQLLHRLVLIWVLSGLGLALGGNDQADAEKVQGNLELAPRRELLRKEGRENEQSMKASPAAFKEYRFSVDKTRKSGQSVFDISELFLLDQAGEALPLNTPNTVLSITNSQVISSNPRNLVDNNPATSIRLTTNQTITLKLQQMGVLVAGFGFKTSQNEDGNGFDPISFRLEGSMDGSSWYLLNQKAGYSTPEARGALVGPFMVSKLTALALQGDKTLPASAFPTTVPVPPPVPSAALGVVSTGSMHRPFDRATVSGSLSTQGEHKDIAAVGALRATTITSTLPSAPKVAAAVLDASASVGLDKADAAATVAAVAAVEAVTAAPSTAAARLAQAATAAGLAPEQVEMVTATLQSVDQSHWEAVVEAWTAVAAKKAQAQSAEDKVAAVVSASGEAGLTVAQQAAAAATSANAAAARVAETVAATSPLKMVGEALEGAELQPEGKAAVADAAAKERPDNQEAIAHVLRAAGIMATTTMLPMVDVTDPDARVILEAVVQKLANASVDPQEKVKIANAAAEAYVKGRASTTSVDGVGMIVRAAEALGLAHAQVKRMAETAEQLTVAEQLAAATALRAASEGPDVLGPEDPADKVAAVVKAEAAAGVPEAEQAEAAAAAVTVAAKKAKKAKEAEEEGEILNRIVAEALKIGLDEDQAEAILETVSAMSSEEQAVIERYLISLLSPETVVTTTGDLKTEPVVTTAVSTSTSMTPAAPGSATFRFSVVPSTSSRSSYKAETGLSAKGFVFGVGLDVQGLVEFIESRTGKEVDPFELSLAYGSFLFSWPSTTDCSNKESGFTDFQSITFYNASFSNPGQACGDLLATSMDLDGVLRFPAEGDTDMFRVAGMFGSQYEDSGGDMVTLSILDLLIFQIKASGEKVEYRVCGDSTGASYLGCPSRSPLKIKYPENNLGQGVKICTGQSHFHEYKLENCFSV</sequence>
<dbReference type="EMBL" id="CAMXCT010001059">
    <property type="protein sequence ID" value="CAI3986219.1"/>
    <property type="molecule type" value="Genomic_DNA"/>
</dbReference>
<dbReference type="Proteomes" id="UP001152797">
    <property type="component" value="Unassembled WGS sequence"/>
</dbReference>
<dbReference type="EMBL" id="CAMXCT020001059">
    <property type="protein sequence ID" value="CAL1139594.1"/>
    <property type="molecule type" value="Genomic_DNA"/>
</dbReference>
<proteinExistence type="predicted"/>
<keyword evidence="3" id="KW-0378">Hydrolase</keyword>
<evidence type="ECO:0000313" key="3">
    <source>
        <dbReference type="EMBL" id="CAL4773531.1"/>
    </source>
</evidence>
<protein>
    <submittedName>
        <fullName evidence="3">Endonuclease/exonuclease/phosphatase domain-containing protein</fullName>
    </submittedName>
</protein>
<keyword evidence="3" id="KW-0255">Endonuclease</keyword>
<dbReference type="GO" id="GO:0004519">
    <property type="term" value="F:endonuclease activity"/>
    <property type="evidence" value="ECO:0007669"/>
    <property type="project" value="UniProtKB-KW"/>
</dbReference>